<dbReference type="AlphaFoldDB" id="A0A819HEP4"/>
<sequence length="326" mass="39086">MYNNFLRQLFSGKCQLTSLRFNIPYNYSSIDIQCLSLFSDFCSHSMFNTAQYCCMTLRYLHIHLNLTCFLEQLIERVPNLERLSVYLPVLWDKDSPSGPPIKRFVQSNEAWSNKVKKLKYLIVKCMIYYDFQLYYLKWILDNLSHVRKVKLRLEIDGTGKKDPVINESLVDANFVRSYDGRTDQNKKRAEKSSDFADKNWKFSIIGGTQWAAKRQNNYMPHLQTLRLWRPDDFPWTTIRPNFKREHYGNLTRRWLKSLRTRESINKHVTVFEQDLSQLVTELKQFVFLDIYSDTDSEKVEPYRSMVQKRFPNSQLCIDKLRFRLWI</sequence>
<evidence type="ECO:0000313" key="1">
    <source>
        <dbReference type="EMBL" id="CAF3896972.1"/>
    </source>
</evidence>
<accession>A0A819HEP4</accession>
<dbReference type="EMBL" id="CAJOAX010004250">
    <property type="protein sequence ID" value="CAF3896972.1"/>
    <property type="molecule type" value="Genomic_DNA"/>
</dbReference>
<dbReference type="Proteomes" id="UP000663823">
    <property type="component" value="Unassembled WGS sequence"/>
</dbReference>
<gene>
    <name evidence="1" type="ORF">OTI717_LOCUS23579</name>
</gene>
<name>A0A819HEP4_9BILA</name>
<comment type="caution">
    <text evidence="1">The sequence shown here is derived from an EMBL/GenBank/DDBJ whole genome shotgun (WGS) entry which is preliminary data.</text>
</comment>
<protein>
    <submittedName>
        <fullName evidence="1">Uncharacterized protein</fullName>
    </submittedName>
</protein>
<reference evidence="1" key="1">
    <citation type="submission" date="2021-02" db="EMBL/GenBank/DDBJ databases">
        <authorList>
            <person name="Nowell W R."/>
        </authorList>
    </citation>
    <scope>NUCLEOTIDE SEQUENCE</scope>
</reference>
<evidence type="ECO:0000313" key="2">
    <source>
        <dbReference type="Proteomes" id="UP000663823"/>
    </source>
</evidence>
<proteinExistence type="predicted"/>
<organism evidence="1 2">
    <name type="scientific">Rotaria sordida</name>
    <dbReference type="NCBI Taxonomy" id="392033"/>
    <lineage>
        <taxon>Eukaryota</taxon>
        <taxon>Metazoa</taxon>
        <taxon>Spiralia</taxon>
        <taxon>Gnathifera</taxon>
        <taxon>Rotifera</taxon>
        <taxon>Eurotatoria</taxon>
        <taxon>Bdelloidea</taxon>
        <taxon>Philodinida</taxon>
        <taxon>Philodinidae</taxon>
        <taxon>Rotaria</taxon>
    </lineage>
</organism>